<organism evidence="2 3">
    <name type="scientific">Aerophobetes bacterium</name>
    <dbReference type="NCBI Taxonomy" id="2030807"/>
    <lineage>
        <taxon>Bacteria</taxon>
        <taxon>Candidatus Aerophobota</taxon>
    </lineage>
</organism>
<dbReference type="InterPro" id="IPR001279">
    <property type="entry name" value="Metallo-B-lactamas"/>
</dbReference>
<dbReference type="CDD" id="cd07741">
    <property type="entry name" value="metallo-hydrolase-like_MBL-fold"/>
    <property type="match status" value="1"/>
</dbReference>
<dbReference type="SUPFAM" id="SSF56281">
    <property type="entry name" value="Metallo-hydrolase/oxidoreductase"/>
    <property type="match status" value="1"/>
</dbReference>
<dbReference type="EMBL" id="QMQB01000258">
    <property type="protein sequence ID" value="RLE11302.1"/>
    <property type="molecule type" value="Genomic_DNA"/>
</dbReference>
<dbReference type="InterPro" id="IPR036866">
    <property type="entry name" value="RibonucZ/Hydroxyglut_hydro"/>
</dbReference>
<dbReference type="PANTHER" id="PTHR42663">
    <property type="entry name" value="HYDROLASE C777.06C-RELATED-RELATED"/>
    <property type="match status" value="1"/>
</dbReference>
<dbReference type="Pfam" id="PF12706">
    <property type="entry name" value="Lactamase_B_2"/>
    <property type="match status" value="1"/>
</dbReference>
<proteinExistence type="predicted"/>
<comment type="caution">
    <text evidence="2">The sequence shown here is derived from an EMBL/GenBank/DDBJ whole genome shotgun (WGS) entry which is preliminary data.</text>
</comment>
<dbReference type="Gene3D" id="3.60.15.10">
    <property type="entry name" value="Ribonuclease Z/Hydroxyacylglutathione hydrolase-like"/>
    <property type="match status" value="1"/>
</dbReference>
<dbReference type="Proteomes" id="UP000267654">
    <property type="component" value="Unassembled WGS sequence"/>
</dbReference>
<dbReference type="AlphaFoldDB" id="A0A662DB00"/>
<dbReference type="PANTHER" id="PTHR42663:SF6">
    <property type="entry name" value="HYDROLASE C777.06C-RELATED"/>
    <property type="match status" value="1"/>
</dbReference>
<evidence type="ECO:0000259" key="1">
    <source>
        <dbReference type="Pfam" id="PF12706"/>
    </source>
</evidence>
<protein>
    <recommendedName>
        <fullName evidence="1">Metallo-beta-lactamase domain-containing protein</fullName>
    </recommendedName>
</protein>
<evidence type="ECO:0000313" key="3">
    <source>
        <dbReference type="Proteomes" id="UP000267654"/>
    </source>
</evidence>
<evidence type="ECO:0000313" key="2">
    <source>
        <dbReference type="EMBL" id="RLE11302.1"/>
    </source>
</evidence>
<sequence>MLNSIKFLGTAGARVVVTRQLRSSGGIWISLNDTNILIDPGPGCLVKCAKSKPRLDPLKLDGIVLTHKHLDHSGDINIMIEAMTDGGFKKRGILFAPQDALEGKDPVVFHYLRSFLKKIQKLTEGGRYQIGNIFFTTPKKHQHGVETYGLNFYSSNISISLISDTAYFNGLEDHYKGSILILNVVRFKPTEGVDHLSFEDAKRIIQINHPKLAILNHFGMTMLRAKPWQLAQKLQEEIGIRIIAANDGMLINLDEYGARENDKG</sequence>
<name>A0A662DB00_UNCAE</name>
<feature type="domain" description="Metallo-beta-lactamase" evidence="1">
    <location>
        <begin position="34"/>
        <end position="218"/>
    </location>
</feature>
<gene>
    <name evidence="2" type="ORF">DRI96_06430</name>
</gene>
<accession>A0A662DB00</accession>
<reference evidence="2 3" key="1">
    <citation type="submission" date="2018-06" db="EMBL/GenBank/DDBJ databases">
        <title>Extensive metabolic versatility and redundancy in microbially diverse, dynamic hydrothermal sediments.</title>
        <authorList>
            <person name="Dombrowski N."/>
            <person name="Teske A."/>
            <person name="Baker B.J."/>
        </authorList>
    </citation>
    <scope>NUCLEOTIDE SEQUENCE [LARGE SCALE GENOMIC DNA]</scope>
    <source>
        <strain evidence="2">B19_G9</strain>
    </source>
</reference>